<organism evidence="1 2">
    <name type="scientific">Hygrophoropsis aurantiaca</name>
    <dbReference type="NCBI Taxonomy" id="72124"/>
    <lineage>
        <taxon>Eukaryota</taxon>
        <taxon>Fungi</taxon>
        <taxon>Dikarya</taxon>
        <taxon>Basidiomycota</taxon>
        <taxon>Agaricomycotina</taxon>
        <taxon>Agaricomycetes</taxon>
        <taxon>Agaricomycetidae</taxon>
        <taxon>Boletales</taxon>
        <taxon>Coniophorineae</taxon>
        <taxon>Hygrophoropsidaceae</taxon>
        <taxon>Hygrophoropsis</taxon>
    </lineage>
</organism>
<dbReference type="Proteomes" id="UP000790377">
    <property type="component" value="Unassembled WGS sequence"/>
</dbReference>
<protein>
    <submittedName>
        <fullName evidence="1">Uncharacterized protein</fullName>
    </submittedName>
</protein>
<reference evidence="1" key="1">
    <citation type="journal article" date="2021" name="New Phytol.">
        <title>Evolutionary innovations through gain and loss of genes in the ectomycorrhizal Boletales.</title>
        <authorList>
            <person name="Wu G."/>
            <person name="Miyauchi S."/>
            <person name="Morin E."/>
            <person name="Kuo A."/>
            <person name="Drula E."/>
            <person name="Varga T."/>
            <person name="Kohler A."/>
            <person name="Feng B."/>
            <person name="Cao Y."/>
            <person name="Lipzen A."/>
            <person name="Daum C."/>
            <person name="Hundley H."/>
            <person name="Pangilinan J."/>
            <person name="Johnson J."/>
            <person name="Barry K."/>
            <person name="LaButti K."/>
            <person name="Ng V."/>
            <person name="Ahrendt S."/>
            <person name="Min B."/>
            <person name="Choi I.G."/>
            <person name="Park H."/>
            <person name="Plett J.M."/>
            <person name="Magnuson J."/>
            <person name="Spatafora J.W."/>
            <person name="Nagy L.G."/>
            <person name="Henrissat B."/>
            <person name="Grigoriev I.V."/>
            <person name="Yang Z.L."/>
            <person name="Xu J."/>
            <person name="Martin F.M."/>
        </authorList>
    </citation>
    <scope>NUCLEOTIDE SEQUENCE</scope>
    <source>
        <strain evidence="1">ATCC 28755</strain>
    </source>
</reference>
<name>A0ACB8AF66_9AGAM</name>
<keyword evidence="2" id="KW-1185">Reference proteome</keyword>
<feature type="non-terminal residue" evidence="1">
    <location>
        <position position="95"/>
    </location>
</feature>
<comment type="caution">
    <text evidence="1">The sequence shown here is derived from an EMBL/GenBank/DDBJ whole genome shotgun (WGS) entry which is preliminary data.</text>
</comment>
<sequence>MDASENSRQTKDSDKEYKVFRGNLFNEIMERKDRHEDILEAFGALKQMTTQQLSEYESEVTDPKSALWTEMAARMDLDATVLQMKLTQGLESEKF</sequence>
<evidence type="ECO:0000313" key="1">
    <source>
        <dbReference type="EMBL" id="KAH7912186.1"/>
    </source>
</evidence>
<gene>
    <name evidence="1" type="ORF">BJ138DRAFT_1125443</name>
</gene>
<proteinExistence type="predicted"/>
<accession>A0ACB8AF66</accession>
<dbReference type="EMBL" id="MU267657">
    <property type="protein sequence ID" value="KAH7912186.1"/>
    <property type="molecule type" value="Genomic_DNA"/>
</dbReference>
<evidence type="ECO:0000313" key="2">
    <source>
        <dbReference type="Proteomes" id="UP000790377"/>
    </source>
</evidence>